<name>A0AAU9ILE5_9CILI</name>
<dbReference type="AlphaFoldDB" id="A0AAU9ILE5"/>
<sequence>MAAINVTNVRVLNNPAMFKDAFKFEITFECLTPLPDDLEWKIIYVGSSENSSFDQVLDSVLIGPLQYGTMRFVFEADGPDINKIPSEEVVGITAVILTCSYWEQEFFRIGYYANNQYTDPELMENLPPVPIPEKIQRTILADRPRISRFPINWSENPKNVQTLQTASSTSS</sequence>
<comment type="caution">
    <text evidence="7">The sequence shown here is derived from an EMBL/GenBank/DDBJ whole genome shotgun (WGS) entry which is preliminary data.</text>
</comment>
<accession>A0AAU9ILE5</accession>
<dbReference type="GO" id="GO:0006335">
    <property type="term" value="P:DNA replication-dependent chromatin assembly"/>
    <property type="evidence" value="ECO:0007669"/>
    <property type="project" value="TreeGrafter"/>
</dbReference>
<comment type="similarity">
    <text evidence="2">Belongs to the ASF1 family.</text>
</comment>
<keyword evidence="6" id="KW-0539">Nucleus</keyword>
<dbReference type="GO" id="GO:0000785">
    <property type="term" value="C:chromatin"/>
    <property type="evidence" value="ECO:0007669"/>
    <property type="project" value="TreeGrafter"/>
</dbReference>
<protein>
    <submittedName>
        <fullName evidence="7">Uncharacterized protein</fullName>
    </submittedName>
</protein>
<dbReference type="SUPFAM" id="SSF101546">
    <property type="entry name" value="ASF1-like"/>
    <property type="match status" value="1"/>
</dbReference>
<dbReference type="InterPro" id="IPR036747">
    <property type="entry name" value="ASF1-like_sf"/>
</dbReference>
<dbReference type="PANTHER" id="PTHR12040">
    <property type="entry name" value="ANTI-SILENCING PROTEIN 1"/>
    <property type="match status" value="1"/>
</dbReference>
<dbReference type="InterPro" id="IPR006818">
    <property type="entry name" value="ASF1-like"/>
</dbReference>
<dbReference type="Proteomes" id="UP001162131">
    <property type="component" value="Unassembled WGS sequence"/>
</dbReference>
<evidence type="ECO:0000313" key="7">
    <source>
        <dbReference type="EMBL" id="CAG9314883.1"/>
    </source>
</evidence>
<evidence type="ECO:0000256" key="2">
    <source>
        <dbReference type="ARBA" id="ARBA00006051"/>
    </source>
</evidence>
<evidence type="ECO:0000256" key="1">
    <source>
        <dbReference type="ARBA" id="ARBA00004123"/>
    </source>
</evidence>
<keyword evidence="8" id="KW-1185">Reference proteome</keyword>
<gene>
    <name evidence="7" type="ORF">BSTOLATCC_MIC12666</name>
</gene>
<evidence type="ECO:0000256" key="5">
    <source>
        <dbReference type="ARBA" id="ARBA00023186"/>
    </source>
</evidence>
<evidence type="ECO:0000256" key="6">
    <source>
        <dbReference type="ARBA" id="ARBA00023242"/>
    </source>
</evidence>
<keyword evidence="5" id="KW-0143">Chaperone</keyword>
<evidence type="ECO:0000256" key="3">
    <source>
        <dbReference type="ARBA" id="ARBA00023015"/>
    </source>
</evidence>
<proteinExistence type="inferred from homology"/>
<dbReference type="Gene3D" id="2.60.40.1490">
    <property type="entry name" value="Histone chaperone ASF1-like"/>
    <property type="match status" value="1"/>
</dbReference>
<keyword evidence="3" id="KW-0805">Transcription regulation</keyword>
<organism evidence="7 8">
    <name type="scientific">Blepharisma stoltei</name>
    <dbReference type="NCBI Taxonomy" id="1481888"/>
    <lineage>
        <taxon>Eukaryota</taxon>
        <taxon>Sar</taxon>
        <taxon>Alveolata</taxon>
        <taxon>Ciliophora</taxon>
        <taxon>Postciliodesmatophora</taxon>
        <taxon>Heterotrichea</taxon>
        <taxon>Heterotrichida</taxon>
        <taxon>Blepharismidae</taxon>
        <taxon>Blepharisma</taxon>
    </lineage>
</organism>
<comment type="subcellular location">
    <subcellularLocation>
        <location evidence="1">Nucleus</location>
    </subcellularLocation>
</comment>
<dbReference type="PANTHER" id="PTHR12040:SF0">
    <property type="entry name" value="HISTONE CHAPERONE ASF1"/>
    <property type="match status" value="1"/>
</dbReference>
<keyword evidence="4" id="KW-0804">Transcription</keyword>
<evidence type="ECO:0000313" key="8">
    <source>
        <dbReference type="Proteomes" id="UP001162131"/>
    </source>
</evidence>
<evidence type="ECO:0000256" key="4">
    <source>
        <dbReference type="ARBA" id="ARBA00023163"/>
    </source>
</evidence>
<dbReference type="GO" id="GO:0005634">
    <property type="term" value="C:nucleus"/>
    <property type="evidence" value="ECO:0007669"/>
    <property type="project" value="UniProtKB-SubCell"/>
</dbReference>
<dbReference type="Pfam" id="PF04729">
    <property type="entry name" value="ASF1_hist_chap"/>
    <property type="match status" value="1"/>
</dbReference>
<dbReference type="EMBL" id="CAJZBQ010000013">
    <property type="protein sequence ID" value="CAG9314883.1"/>
    <property type="molecule type" value="Genomic_DNA"/>
</dbReference>
<dbReference type="GO" id="GO:0042393">
    <property type="term" value="F:histone binding"/>
    <property type="evidence" value="ECO:0007669"/>
    <property type="project" value="TreeGrafter"/>
</dbReference>
<reference evidence="7" key="1">
    <citation type="submission" date="2021-09" db="EMBL/GenBank/DDBJ databases">
        <authorList>
            <consortium name="AG Swart"/>
            <person name="Singh M."/>
            <person name="Singh A."/>
            <person name="Seah K."/>
            <person name="Emmerich C."/>
        </authorList>
    </citation>
    <scope>NUCLEOTIDE SEQUENCE</scope>
    <source>
        <strain evidence="7">ATCC30299</strain>
    </source>
</reference>